<reference evidence="2 3" key="1">
    <citation type="submission" date="2022-11" db="EMBL/GenBank/DDBJ databases">
        <title>Whole genome sequence of Eschrichtius robustus ER-17-0199.</title>
        <authorList>
            <person name="Bruniche-Olsen A."/>
            <person name="Black A.N."/>
            <person name="Fields C.J."/>
            <person name="Walden K."/>
            <person name="Dewoody J.A."/>
        </authorList>
    </citation>
    <scope>NUCLEOTIDE SEQUENCE [LARGE SCALE GENOMIC DNA]</scope>
    <source>
        <strain evidence="2">ER-17-0199</strain>
        <tissue evidence="2">Blubber</tissue>
    </source>
</reference>
<proteinExistence type="predicted"/>
<sequence length="193" mass="21160">MSFSTSHKPGSEENYSQAVETSEERRSTQENACSVEARRSIGGHEKPMPLHRPRGRGGALLHRSRKPVKTPCLALKMQFPPEVAPAKGTTRTDACSVYLKKRGPDGRWKPSPQQRRMDSGPNPDGSLSLPGPQRPGGNQHHDCRSPNISGWSKGPAYKHIRTLRGGRKGLGGHQTLQFVRQTAALFLHPAHPG</sequence>
<protein>
    <submittedName>
        <fullName evidence="2">Uncharacterized protein</fullName>
    </submittedName>
</protein>
<comment type="caution">
    <text evidence="2">The sequence shown here is derived from an EMBL/GenBank/DDBJ whole genome shotgun (WGS) entry which is preliminary data.</text>
</comment>
<name>A0AB34HJ22_ESCRO</name>
<accession>A0AB34HJ22</accession>
<feature type="region of interest" description="Disordered" evidence="1">
    <location>
        <begin position="1"/>
        <end position="155"/>
    </location>
</feature>
<evidence type="ECO:0000313" key="3">
    <source>
        <dbReference type="Proteomes" id="UP001159641"/>
    </source>
</evidence>
<organism evidence="2 3">
    <name type="scientific">Eschrichtius robustus</name>
    <name type="common">California gray whale</name>
    <name type="synonym">Eschrichtius gibbosus</name>
    <dbReference type="NCBI Taxonomy" id="9764"/>
    <lineage>
        <taxon>Eukaryota</taxon>
        <taxon>Metazoa</taxon>
        <taxon>Chordata</taxon>
        <taxon>Craniata</taxon>
        <taxon>Vertebrata</taxon>
        <taxon>Euteleostomi</taxon>
        <taxon>Mammalia</taxon>
        <taxon>Eutheria</taxon>
        <taxon>Laurasiatheria</taxon>
        <taxon>Artiodactyla</taxon>
        <taxon>Whippomorpha</taxon>
        <taxon>Cetacea</taxon>
        <taxon>Mysticeti</taxon>
        <taxon>Eschrichtiidae</taxon>
        <taxon>Eschrichtius</taxon>
    </lineage>
</organism>
<gene>
    <name evidence="2" type="ORF">J1605_020600</name>
</gene>
<keyword evidence="3" id="KW-1185">Reference proteome</keyword>
<dbReference type="EMBL" id="JAIQCJ010001207">
    <property type="protein sequence ID" value="KAJ8791504.1"/>
    <property type="molecule type" value="Genomic_DNA"/>
</dbReference>
<feature type="compositionally biased region" description="Basic and acidic residues" evidence="1">
    <location>
        <begin position="36"/>
        <end position="48"/>
    </location>
</feature>
<dbReference type="Proteomes" id="UP001159641">
    <property type="component" value="Unassembled WGS sequence"/>
</dbReference>
<dbReference type="AlphaFoldDB" id="A0AB34HJ22"/>
<feature type="compositionally biased region" description="Polar residues" evidence="1">
    <location>
        <begin position="1"/>
        <end position="20"/>
    </location>
</feature>
<evidence type="ECO:0000256" key="1">
    <source>
        <dbReference type="SAM" id="MobiDB-lite"/>
    </source>
</evidence>
<evidence type="ECO:0000313" key="2">
    <source>
        <dbReference type="EMBL" id="KAJ8791504.1"/>
    </source>
</evidence>